<dbReference type="RefSeq" id="WP_013498917.1">
    <property type="nucleotide sequence ID" value="NC_014833.1"/>
</dbReference>
<proteinExistence type="predicted"/>
<protein>
    <submittedName>
        <fullName evidence="2">Uncharacterized protein</fullName>
    </submittedName>
</protein>
<dbReference type="KEGG" id="ral:Rumal_2297"/>
<organism evidence="2 3">
    <name type="scientific">Ruminococcus albus (strain ATCC 27210 / DSM 20455 / JCM 14654 / NCDO 2250 / 7)</name>
    <dbReference type="NCBI Taxonomy" id="697329"/>
    <lineage>
        <taxon>Bacteria</taxon>
        <taxon>Bacillati</taxon>
        <taxon>Bacillota</taxon>
        <taxon>Clostridia</taxon>
        <taxon>Eubacteriales</taxon>
        <taxon>Oscillospiraceae</taxon>
        <taxon>Ruminococcus</taxon>
    </lineage>
</organism>
<sequence>MENTKRKRGRPPKRKVMSDRSETISTKNITGVSMRSTDRISSLSREIKTLWNKKQQG</sequence>
<feature type="region of interest" description="Disordered" evidence="1">
    <location>
        <begin position="1"/>
        <end position="24"/>
    </location>
</feature>
<evidence type="ECO:0000256" key="1">
    <source>
        <dbReference type="SAM" id="MobiDB-lite"/>
    </source>
</evidence>
<dbReference type="EMBL" id="CP002403">
    <property type="protein sequence ID" value="ADU22781.1"/>
    <property type="molecule type" value="Genomic_DNA"/>
</dbReference>
<feature type="compositionally biased region" description="Basic residues" evidence="1">
    <location>
        <begin position="1"/>
        <end position="15"/>
    </location>
</feature>
<dbReference type="HOGENOM" id="CLU_2993966_0_0_9"/>
<reference evidence="2 3" key="1">
    <citation type="journal article" date="2011" name="J. Bacteriol.">
        <title>Complete genome of the cellulolytic ruminal bacterium Ruminococcus albus 7.</title>
        <authorList>
            <person name="Suen G."/>
            <person name="Stevenson D.M."/>
            <person name="Bruce D.C."/>
            <person name="Chertkov O."/>
            <person name="Copeland A."/>
            <person name="Cheng J.F."/>
            <person name="Detter C."/>
            <person name="Detter J.C."/>
            <person name="Goodwin L.A."/>
            <person name="Han C.S."/>
            <person name="Hauser L.J."/>
            <person name="Ivanova N.N."/>
            <person name="Kyrpides N.C."/>
            <person name="Land M.L."/>
            <person name="Lapidus A."/>
            <person name="Lucas S."/>
            <person name="Ovchinnikova G."/>
            <person name="Pitluck S."/>
            <person name="Tapia R."/>
            <person name="Woyke T."/>
            <person name="Boyum J."/>
            <person name="Mead D."/>
            <person name="Weimer P.J."/>
        </authorList>
    </citation>
    <scope>NUCLEOTIDE SEQUENCE [LARGE SCALE GENOMIC DNA]</scope>
    <source>
        <strain evidence="3">ATCC 27210 / DSM 20455 / JCM 14654 / NCDO 2250 / 7</strain>
    </source>
</reference>
<name>E6UCV2_RUMA7</name>
<dbReference type="Proteomes" id="UP000006919">
    <property type="component" value="Chromosome"/>
</dbReference>
<evidence type="ECO:0000313" key="3">
    <source>
        <dbReference type="Proteomes" id="UP000006919"/>
    </source>
</evidence>
<dbReference type="AlphaFoldDB" id="E6UCV2"/>
<gene>
    <name evidence="2" type="ordered locus">Rumal_2297</name>
</gene>
<evidence type="ECO:0000313" key="2">
    <source>
        <dbReference type="EMBL" id="ADU22781.1"/>
    </source>
</evidence>
<accession>E6UCV2</accession>